<protein>
    <recommendedName>
        <fullName evidence="5">Ubiquitin-like protease family profile domain-containing protein</fullName>
    </recommendedName>
</protein>
<comment type="similarity">
    <text evidence="1">Belongs to the peptidase C48 family.</text>
</comment>
<dbReference type="GO" id="GO:0006508">
    <property type="term" value="P:proteolysis"/>
    <property type="evidence" value="ECO:0007669"/>
    <property type="project" value="UniProtKB-KW"/>
</dbReference>
<evidence type="ECO:0000313" key="6">
    <source>
        <dbReference type="EMBL" id="KAJ9131228.1"/>
    </source>
</evidence>
<dbReference type="Pfam" id="PF02902">
    <property type="entry name" value="Peptidase_C48"/>
    <property type="match status" value="1"/>
</dbReference>
<dbReference type="EMBL" id="JANBVO010000070">
    <property type="protein sequence ID" value="KAJ9131228.1"/>
    <property type="molecule type" value="Genomic_DNA"/>
</dbReference>
<gene>
    <name evidence="6" type="ORF">NKR23_g11790</name>
</gene>
<reference evidence="6" key="1">
    <citation type="submission" date="2022-07" db="EMBL/GenBank/DDBJ databases">
        <title>Fungi with potential for degradation of polypropylene.</title>
        <authorList>
            <person name="Gostincar C."/>
        </authorList>
    </citation>
    <scope>NUCLEOTIDE SEQUENCE</scope>
    <source>
        <strain evidence="6">EXF-13308</strain>
    </source>
</reference>
<name>A0AA38VJI5_9PEZI</name>
<feature type="region of interest" description="Disordered" evidence="4">
    <location>
        <begin position="535"/>
        <end position="567"/>
    </location>
</feature>
<evidence type="ECO:0000256" key="3">
    <source>
        <dbReference type="ARBA" id="ARBA00022801"/>
    </source>
</evidence>
<sequence length="931" mass="102227">MARNSLHMFNAFVSAVALDEESAQSEFSAAIKALCEKAPAFAHFLGEEILNNLKNDADIDDHDPVIQESGDVLTQSRKRRKQQDPSYRPPRSVKPKRHVDGDASASSITVMAVDPPSDCDGLPDVETRRGLTSPEAVAQTSLDLEKDVNSKADASAENACGFDEDIFSSFKDSLDFQLDHSAQEGAGDISFTLGKENDSSILCASLDTSAPEPYPGADVAAGVATLGPAPLATVNDRGQDDISGISHVEEPRRGEIGTPPVGEQEEHASPSTVSFARENREPTAPIPALSKVSERGTETEPQNPKQHVNSIFPQSSEAGGASSLTQSNLGEPKEHQPPTLTVVVPVKPEQQEHVHHTAPSTPNAQIDSGEQRSPPTEEVPRTTFSPLPSLPAISALESSLLHPQTLTVEALVAEGLATIHKISLHQAPPPSESHSAVLRIIRPDLRGTPNDVDDAQHAGAMWVTDPRKWSADMWVRLLEAGHSRSKKTSILNMIEWMGASVWYDAQLEQLAKAPPLTKRGKPRARVASALLDSLRNGESESGSGLAPKRRRLSSGCATDDLPAEHPNIKGKVADRSRRTIIHLVHRGRKLRTMVSKVGLGILLLENIWTYEKMKDDEFDSKVSDECQRDPRKMKILSIFEDQVRLLVDEGQPSLSHFLSSLESDKIIPSSEISELRIEYGLETEPISEDSTTAQAGHLADKVRKLLSKPGVEPDTIMIRDNIELPVDSINRIRRGQWLDMWTIAAAMELTDKPSCVRYGLSVPLHDDKSGRPITNPFGLWRRKIDEYRRNADSDEKLVYFCPLNLNANHFTLLEVNEQNRMILHYDSMATHSNIGRSDVKGMVEAGFTDLGFRYEHAPCPQQEDGSSCGLMVIRNAALRMNGREVGNWDDKVDPGRVLRQLIGLLQSGLENNALQPKVAVRRSKRKLGEQS</sequence>
<organism evidence="6 7">
    <name type="scientific">Pleurostoma richardsiae</name>
    <dbReference type="NCBI Taxonomy" id="41990"/>
    <lineage>
        <taxon>Eukaryota</taxon>
        <taxon>Fungi</taxon>
        <taxon>Dikarya</taxon>
        <taxon>Ascomycota</taxon>
        <taxon>Pezizomycotina</taxon>
        <taxon>Sordariomycetes</taxon>
        <taxon>Sordariomycetidae</taxon>
        <taxon>Calosphaeriales</taxon>
        <taxon>Pleurostomataceae</taxon>
        <taxon>Pleurostoma</taxon>
    </lineage>
</organism>
<keyword evidence="7" id="KW-1185">Reference proteome</keyword>
<dbReference type="GO" id="GO:0019783">
    <property type="term" value="F:ubiquitin-like protein peptidase activity"/>
    <property type="evidence" value="ECO:0007669"/>
    <property type="project" value="UniProtKB-ARBA"/>
</dbReference>
<feature type="region of interest" description="Disordered" evidence="4">
    <location>
        <begin position="231"/>
        <end position="337"/>
    </location>
</feature>
<dbReference type="AlphaFoldDB" id="A0AA38VJI5"/>
<evidence type="ECO:0000256" key="1">
    <source>
        <dbReference type="ARBA" id="ARBA00005234"/>
    </source>
</evidence>
<dbReference type="InterPro" id="IPR038765">
    <property type="entry name" value="Papain-like_cys_pep_sf"/>
</dbReference>
<evidence type="ECO:0000256" key="2">
    <source>
        <dbReference type="ARBA" id="ARBA00022670"/>
    </source>
</evidence>
<accession>A0AA38VJI5</accession>
<dbReference type="PROSITE" id="PS50600">
    <property type="entry name" value="ULP_PROTEASE"/>
    <property type="match status" value="1"/>
</dbReference>
<feature type="compositionally biased region" description="Polar residues" evidence="4">
    <location>
        <begin position="358"/>
        <end position="374"/>
    </location>
</feature>
<comment type="caution">
    <text evidence="6">The sequence shown here is derived from an EMBL/GenBank/DDBJ whole genome shotgun (WGS) entry which is preliminary data.</text>
</comment>
<evidence type="ECO:0000259" key="5">
    <source>
        <dbReference type="PROSITE" id="PS50600"/>
    </source>
</evidence>
<dbReference type="Gene3D" id="3.40.395.10">
    <property type="entry name" value="Adenoviral Proteinase, Chain A"/>
    <property type="match status" value="1"/>
</dbReference>
<evidence type="ECO:0000256" key="4">
    <source>
        <dbReference type="SAM" id="MobiDB-lite"/>
    </source>
</evidence>
<dbReference type="Proteomes" id="UP001174694">
    <property type="component" value="Unassembled WGS sequence"/>
</dbReference>
<keyword evidence="2" id="KW-0645">Protease</keyword>
<dbReference type="GO" id="GO:0008234">
    <property type="term" value="F:cysteine-type peptidase activity"/>
    <property type="evidence" value="ECO:0007669"/>
    <property type="project" value="InterPro"/>
</dbReference>
<keyword evidence="3" id="KW-0378">Hydrolase</keyword>
<feature type="region of interest" description="Disordered" evidence="4">
    <location>
        <begin position="69"/>
        <end position="121"/>
    </location>
</feature>
<feature type="compositionally biased region" description="Polar residues" evidence="4">
    <location>
        <begin position="299"/>
        <end position="329"/>
    </location>
</feature>
<dbReference type="InterPro" id="IPR003653">
    <property type="entry name" value="Peptidase_C48_C"/>
</dbReference>
<feature type="region of interest" description="Disordered" evidence="4">
    <location>
        <begin position="350"/>
        <end position="386"/>
    </location>
</feature>
<evidence type="ECO:0000313" key="7">
    <source>
        <dbReference type="Proteomes" id="UP001174694"/>
    </source>
</evidence>
<feature type="domain" description="Ubiquitin-like protease family profile" evidence="5">
    <location>
        <begin position="722"/>
        <end position="879"/>
    </location>
</feature>
<dbReference type="SUPFAM" id="SSF54001">
    <property type="entry name" value="Cysteine proteinases"/>
    <property type="match status" value="1"/>
</dbReference>
<proteinExistence type="inferred from homology"/>